<dbReference type="EnsemblProtists" id="EOD22223">
    <property type="protein sequence ID" value="EOD22223"/>
    <property type="gene ID" value="EMIHUDRAFT_101380"/>
</dbReference>
<dbReference type="GO" id="GO:0000056">
    <property type="term" value="P:ribosomal small subunit export from nucleus"/>
    <property type="evidence" value="ECO:0007669"/>
    <property type="project" value="TreeGrafter"/>
</dbReference>
<evidence type="ECO:0000256" key="1">
    <source>
        <dbReference type="ARBA" id="ARBA00009078"/>
    </source>
</evidence>
<dbReference type="HOGENOM" id="CLU_659607_0_0_1"/>
<evidence type="ECO:0000313" key="3">
    <source>
        <dbReference type="EnsemblProtists" id="EOD22223"/>
    </source>
</evidence>
<accession>A0A0D3JFD8</accession>
<dbReference type="PANTHER" id="PTHR21531">
    <property type="entry name" value="LOW-TEMPERATURE VIABILITY PROTEIN LTV1-RELATED"/>
    <property type="match status" value="1"/>
</dbReference>
<dbReference type="AlphaFoldDB" id="A0A0D3JFD8"/>
<dbReference type="GO" id="GO:0005829">
    <property type="term" value="C:cytosol"/>
    <property type="evidence" value="ECO:0007669"/>
    <property type="project" value="TreeGrafter"/>
</dbReference>
<dbReference type="Pfam" id="PF04180">
    <property type="entry name" value="LTV"/>
    <property type="match status" value="1"/>
</dbReference>
<feature type="region of interest" description="Disordered" evidence="2">
    <location>
        <begin position="220"/>
        <end position="254"/>
    </location>
</feature>
<dbReference type="InterPro" id="IPR007307">
    <property type="entry name" value="Ltv1"/>
</dbReference>
<dbReference type="STRING" id="2903.R1CHD0"/>
<dbReference type="KEGG" id="ehx:EMIHUDRAFT_101380"/>
<reference evidence="4" key="1">
    <citation type="journal article" date="2013" name="Nature">
        <title>Pan genome of the phytoplankton Emiliania underpins its global distribution.</title>
        <authorList>
            <person name="Read B.A."/>
            <person name="Kegel J."/>
            <person name="Klute M.J."/>
            <person name="Kuo A."/>
            <person name="Lefebvre S.C."/>
            <person name="Maumus F."/>
            <person name="Mayer C."/>
            <person name="Miller J."/>
            <person name="Monier A."/>
            <person name="Salamov A."/>
            <person name="Young J."/>
            <person name="Aguilar M."/>
            <person name="Claverie J.M."/>
            <person name="Frickenhaus S."/>
            <person name="Gonzalez K."/>
            <person name="Herman E.K."/>
            <person name="Lin Y.C."/>
            <person name="Napier J."/>
            <person name="Ogata H."/>
            <person name="Sarno A.F."/>
            <person name="Shmutz J."/>
            <person name="Schroeder D."/>
            <person name="de Vargas C."/>
            <person name="Verret F."/>
            <person name="von Dassow P."/>
            <person name="Valentin K."/>
            <person name="Van de Peer Y."/>
            <person name="Wheeler G."/>
            <person name="Dacks J.B."/>
            <person name="Delwiche C.F."/>
            <person name="Dyhrman S.T."/>
            <person name="Glockner G."/>
            <person name="John U."/>
            <person name="Richards T."/>
            <person name="Worden A.Z."/>
            <person name="Zhang X."/>
            <person name="Grigoriev I.V."/>
            <person name="Allen A.E."/>
            <person name="Bidle K."/>
            <person name="Borodovsky M."/>
            <person name="Bowler C."/>
            <person name="Brownlee C."/>
            <person name="Cock J.M."/>
            <person name="Elias M."/>
            <person name="Gladyshev V.N."/>
            <person name="Groth M."/>
            <person name="Guda C."/>
            <person name="Hadaegh A."/>
            <person name="Iglesias-Rodriguez M.D."/>
            <person name="Jenkins J."/>
            <person name="Jones B.M."/>
            <person name="Lawson T."/>
            <person name="Leese F."/>
            <person name="Lindquist E."/>
            <person name="Lobanov A."/>
            <person name="Lomsadze A."/>
            <person name="Malik S.B."/>
            <person name="Marsh M.E."/>
            <person name="Mackinder L."/>
            <person name="Mock T."/>
            <person name="Mueller-Roeber B."/>
            <person name="Pagarete A."/>
            <person name="Parker M."/>
            <person name="Probert I."/>
            <person name="Quesneville H."/>
            <person name="Raines C."/>
            <person name="Rensing S.A."/>
            <person name="Riano-Pachon D.M."/>
            <person name="Richier S."/>
            <person name="Rokitta S."/>
            <person name="Shiraiwa Y."/>
            <person name="Soanes D.M."/>
            <person name="van der Giezen M."/>
            <person name="Wahlund T.M."/>
            <person name="Williams B."/>
            <person name="Wilson W."/>
            <person name="Wolfe G."/>
            <person name="Wurch L.L."/>
        </authorList>
    </citation>
    <scope>NUCLEOTIDE SEQUENCE</scope>
</reference>
<keyword evidence="4" id="KW-1185">Reference proteome</keyword>
<sequence length="417" mass="43845">MGKKKAFIEDRASAAHFHLVHRSQRDPLAATASQHVLTPAEISANLGRATSERASQSTRAWAAEQDLEGFDIAAHDAGAPSSSKDSADGGAAAGGARALSAAQQRELLEYGLNPADNYDYLRHLAPMGGGTFVPADQPAPKSEAGFSTLSRLSRTTRASRASVAAEAAFPDTGEEELKNADPELWAALMDPDETIDDAGEAEAALRGVGEVDDDFVLQADSERETELVEYPTPSRRRRGRRAGAGGAAEGGADEEAERVAAALAARGAAGRPAAFLPAAEFAGARQGYAYKVGPLGVGYYVDGEEEEEEEEAAGGAAAAAAAAGARRRAAGGGGRGEGCEVRLLDRQFERLICDYSDDEIGELEQDDPTADKAARRAEKKETKLAFKTERSRQVETQQRTAQVPATSLSGDMAVRAR</sequence>
<reference evidence="3" key="2">
    <citation type="submission" date="2024-10" db="UniProtKB">
        <authorList>
            <consortium name="EnsemblProtists"/>
        </authorList>
    </citation>
    <scope>IDENTIFICATION</scope>
</reference>
<evidence type="ECO:0000256" key="2">
    <source>
        <dbReference type="SAM" id="MobiDB-lite"/>
    </source>
</evidence>
<dbReference type="GeneID" id="17267770"/>
<feature type="region of interest" description="Disordered" evidence="2">
    <location>
        <begin position="360"/>
        <end position="417"/>
    </location>
</feature>
<organism evidence="3 4">
    <name type="scientific">Emiliania huxleyi (strain CCMP1516)</name>
    <dbReference type="NCBI Taxonomy" id="280463"/>
    <lineage>
        <taxon>Eukaryota</taxon>
        <taxon>Haptista</taxon>
        <taxon>Haptophyta</taxon>
        <taxon>Prymnesiophyceae</taxon>
        <taxon>Isochrysidales</taxon>
        <taxon>Noelaerhabdaceae</taxon>
        <taxon>Emiliania</taxon>
    </lineage>
</organism>
<protein>
    <submittedName>
        <fullName evidence="3">Uncharacterized protein</fullName>
    </submittedName>
</protein>
<name>A0A0D3JFD8_EMIH1</name>
<dbReference type="PANTHER" id="PTHR21531:SF0">
    <property type="entry name" value="PROTEIN LTV1 HOMOLOG"/>
    <property type="match status" value="1"/>
</dbReference>
<comment type="similarity">
    <text evidence="1">Belongs to the LTV1 family.</text>
</comment>
<feature type="compositionally biased region" description="Basic and acidic residues" evidence="2">
    <location>
        <begin position="369"/>
        <end position="393"/>
    </location>
</feature>
<dbReference type="GO" id="GO:0030688">
    <property type="term" value="C:preribosome, small subunit precursor"/>
    <property type="evidence" value="ECO:0007669"/>
    <property type="project" value="TreeGrafter"/>
</dbReference>
<dbReference type="GO" id="GO:0042274">
    <property type="term" value="P:ribosomal small subunit biogenesis"/>
    <property type="evidence" value="ECO:0007669"/>
    <property type="project" value="InterPro"/>
</dbReference>
<dbReference type="Proteomes" id="UP000013827">
    <property type="component" value="Unassembled WGS sequence"/>
</dbReference>
<dbReference type="PaxDb" id="2903-EOD22223"/>
<dbReference type="RefSeq" id="XP_005774652.1">
    <property type="nucleotide sequence ID" value="XM_005774595.1"/>
</dbReference>
<feature type="compositionally biased region" description="Polar residues" evidence="2">
    <location>
        <begin position="394"/>
        <end position="409"/>
    </location>
</feature>
<proteinExistence type="inferred from homology"/>
<evidence type="ECO:0000313" key="4">
    <source>
        <dbReference type="Proteomes" id="UP000013827"/>
    </source>
</evidence>
<dbReference type="GO" id="GO:0005634">
    <property type="term" value="C:nucleus"/>
    <property type="evidence" value="ECO:0007669"/>
    <property type="project" value="TreeGrafter"/>
</dbReference>